<protein>
    <submittedName>
        <fullName evidence="1">HK97 gp10 family phage protein</fullName>
    </submittedName>
</protein>
<keyword evidence="2" id="KW-1185">Reference proteome</keyword>
<dbReference type="RefSeq" id="WP_390356844.1">
    <property type="nucleotide sequence ID" value="NZ_JBHUIZ010000014.1"/>
</dbReference>
<dbReference type="Proteomes" id="UP001281447">
    <property type="component" value="Unassembled WGS sequence"/>
</dbReference>
<comment type="caution">
    <text evidence="1">The sequence shown here is derived from an EMBL/GenBank/DDBJ whole genome shotgun (WGS) entry which is preliminary data.</text>
</comment>
<dbReference type="Pfam" id="PF04883">
    <property type="entry name" value="HK97-gp10_like"/>
    <property type="match status" value="1"/>
</dbReference>
<evidence type="ECO:0000313" key="2">
    <source>
        <dbReference type="Proteomes" id="UP001281447"/>
    </source>
</evidence>
<organism evidence="1 2">
    <name type="scientific">Tigheibacillus halophilus</name>
    <dbReference type="NCBI Taxonomy" id="361280"/>
    <lineage>
        <taxon>Bacteria</taxon>
        <taxon>Bacillati</taxon>
        <taxon>Bacillota</taxon>
        <taxon>Bacilli</taxon>
        <taxon>Bacillales</taxon>
        <taxon>Bacillaceae</taxon>
        <taxon>Tigheibacillus</taxon>
    </lineage>
</organism>
<evidence type="ECO:0000313" key="1">
    <source>
        <dbReference type="EMBL" id="MDY0396779.1"/>
    </source>
</evidence>
<accession>A0ABU5CBS7</accession>
<proteinExistence type="predicted"/>
<dbReference type="EMBL" id="JAWDIP010000004">
    <property type="protein sequence ID" value="MDY0396779.1"/>
    <property type="molecule type" value="Genomic_DNA"/>
</dbReference>
<name>A0ABU5CBS7_9BACI</name>
<dbReference type="InterPro" id="IPR010064">
    <property type="entry name" value="HK97-gp10_tail"/>
</dbReference>
<gene>
    <name evidence="1" type="ORF">RWE15_23885</name>
</gene>
<reference evidence="1 2" key="1">
    <citation type="submission" date="2023-10" db="EMBL/GenBank/DDBJ databases">
        <title>Virgibacillus halophilus 5B73C genome.</title>
        <authorList>
            <person name="Miliotis G."/>
            <person name="Sengupta P."/>
            <person name="Hameed A."/>
            <person name="Chuvochina M."/>
            <person name="Mcdonagh F."/>
            <person name="Simpson A.C."/>
            <person name="Singh N.K."/>
            <person name="Rekha P.D."/>
            <person name="Raman K."/>
            <person name="Hugenholtz P."/>
            <person name="Venkateswaran K."/>
        </authorList>
    </citation>
    <scope>NUCLEOTIDE SEQUENCE [LARGE SCALE GENOMIC DNA]</scope>
    <source>
        <strain evidence="1 2">5B73C</strain>
    </source>
</reference>
<sequence length="132" mass="14582">MSVKVTGLEQLLGELDRRFGKEAMERISDAALLRGAEIFVKELNASIGTSGKYAKGWSVEDTSIEGPEYIGGVKTVKVHWNGPHGRYRIIHLNEWGTVKIPSPPRKGAIARAMRNAEHAYREAIKQAVLEGI</sequence>